<proteinExistence type="predicted"/>
<protein>
    <recommendedName>
        <fullName evidence="4">Outer membrane lipoprotein-sorting protein</fullName>
    </recommendedName>
</protein>
<name>A0A4Y9T5S2_9BURK</name>
<organism evidence="2 3">
    <name type="scientific">Massilia horti</name>
    <dbReference type="NCBI Taxonomy" id="2562153"/>
    <lineage>
        <taxon>Bacteria</taxon>
        <taxon>Pseudomonadati</taxon>
        <taxon>Pseudomonadota</taxon>
        <taxon>Betaproteobacteria</taxon>
        <taxon>Burkholderiales</taxon>
        <taxon>Oxalobacteraceae</taxon>
        <taxon>Telluria group</taxon>
        <taxon>Massilia</taxon>
    </lineage>
</organism>
<sequence length="257" mass="28986">MKVSAGLFRLLLASQVLPWAIGPVHAQTDNSQKFEDESDGRKMQMEYGQAFRYASLKLAYSMEQVTEKNQNLADGNQIKKRESSMRYRDQNGRVRMSYKTLYGNERIFIADPWAKVAYLIRPDRKDVLRIKGEPLAYRIPADYLASPIRAPEWNKRVTTSLGLKEIAGVKAVGALTETFFPAGSRGNDKELVETSETWASNELPIGSIYSRNVSMRGEELTTHIENLKFGDVQDSLFTVPSDYPVRTIVLNGAPAEQ</sequence>
<evidence type="ECO:0000313" key="3">
    <source>
        <dbReference type="Proteomes" id="UP000297258"/>
    </source>
</evidence>
<dbReference type="RefSeq" id="WP_135187978.1">
    <property type="nucleotide sequence ID" value="NZ_SPUM01000008.1"/>
</dbReference>
<feature type="chain" id="PRO_5021292220" description="Outer membrane lipoprotein-sorting protein" evidence="1">
    <location>
        <begin position="27"/>
        <end position="257"/>
    </location>
</feature>
<dbReference type="OrthoDB" id="128756at2"/>
<comment type="caution">
    <text evidence="2">The sequence shown here is derived from an EMBL/GenBank/DDBJ whole genome shotgun (WGS) entry which is preliminary data.</text>
</comment>
<dbReference type="Proteomes" id="UP000297258">
    <property type="component" value="Unassembled WGS sequence"/>
</dbReference>
<feature type="signal peptide" evidence="1">
    <location>
        <begin position="1"/>
        <end position="26"/>
    </location>
</feature>
<accession>A0A4Y9T5S2</accession>
<reference evidence="2 3" key="1">
    <citation type="submission" date="2019-03" db="EMBL/GenBank/DDBJ databases">
        <title>Draft genome of Massilia hortus sp. nov., a novel bacterial species of the Oxalobacteraceae family.</title>
        <authorList>
            <person name="Peta V."/>
            <person name="Raths R."/>
            <person name="Bucking H."/>
        </authorList>
    </citation>
    <scope>NUCLEOTIDE SEQUENCE [LARGE SCALE GENOMIC DNA]</scope>
    <source>
        <strain evidence="2 3">ONC3</strain>
    </source>
</reference>
<keyword evidence="3" id="KW-1185">Reference proteome</keyword>
<evidence type="ECO:0000313" key="2">
    <source>
        <dbReference type="EMBL" id="TFW35659.1"/>
    </source>
</evidence>
<evidence type="ECO:0008006" key="4">
    <source>
        <dbReference type="Google" id="ProtNLM"/>
    </source>
</evidence>
<dbReference type="AlphaFoldDB" id="A0A4Y9T5S2"/>
<gene>
    <name evidence="2" type="ORF">E4O92_01495</name>
</gene>
<dbReference type="EMBL" id="SPUM01000008">
    <property type="protein sequence ID" value="TFW35659.1"/>
    <property type="molecule type" value="Genomic_DNA"/>
</dbReference>
<keyword evidence="1" id="KW-0732">Signal</keyword>
<evidence type="ECO:0000256" key="1">
    <source>
        <dbReference type="SAM" id="SignalP"/>
    </source>
</evidence>